<feature type="region of interest" description="Disordered" evidence="1">
    <location>
        <begin position="62"/>
        <end position="82"/>
    </location>
</feature>
<sequence>MNSAYGASAWGGPSMAGGAKMAAIHQCLDALRPPSPPLRRHAAPAAPMAALDALPSPIEPFCPLPPPPPPPLETSPQTAPVAQAETAPTMLAPKLQRTAQETTAASAEASNGPVRAAAAPSMASARATSALRSPAVLAIGAAVVVVLVLVVVAPPFVLKKRGGPGVSGDPACRWARPRAQIDPVRLLAWGMLTAAAAFVLPLAVERLTAAPSDHAPKTGTLFCRKRTQA</sequence>
<dbReference type="GeneID" id="36842141"/>
<feature type="compositionally biased region" description="Pro residues" evidence="1">
    <location>
        <begin position="62"/>
        <end position="73"/>
    </location>
</feature>
<keyword evidence="2" id="KW-1133">Transmembrane helix</keyword>
<evidence type="ECO:0000256" key="2">
    <source>
        <dbReference type="SAM" id="Phobius"/>
    </source>
</evidence>
<feature type="transmembrane region" description="Helical" evidence="2">
    <location>
        <begin position="135"/>
        <end position="157"/>
    </location>
</feature>
<gene>
    <name evidence="3" type="ORF">pneo_cds_240</name>
</gene>
<protein>
    <submittedName>
        <fullName evidence="3">Uncharacterized protein</fullName>
    </submittedName>
</protein>
<keyword evidence="2" id="KW-0812">Transmembrane</keyword>
<organism evidence="3">
    <name type="scientific">Pandoravirus neocaledonia</name>
    <dbReference type="NCBI Taxonomy" id="2107708"/>
    <lineage>
        <taxon>Viruses</taxon>
        <taxon>Pandoravirus</taxon>
    </lineage>
</organism>
<evidence type="ECO:0000256" key="1">
    <source>
        <dbReference type="SAM" id="MobiDB-lite"/>
    </source>
</evidence>
<name>A0A2U7UBL9_9VIRU</name>
<feature type="transmembrane region" description="Helical" evidence="2">
    <location>
        <begin position="186"/>
        <end position="204"/>
    </location>
</feature>
<dbReference type="EMBL" id="MG011690">
    <property type="protein sequence ID" value="AVK75847.1"/>
    <property type="molecule type" value="Genomic_DNA"/>
</dbReference>
<accession>A0A2U7UBL9</accession>
<reference evidence="3" key="1">
    <citation type="journal article" date="2018" name="Nat. Commun.">
        <title>Diversity and evolution of the emerging Pandoraviridae family.</title>
        <authorList>
            <person name="Legendre M."/>
            <person name="Fabre E."/>
            <person name="Poirot O."/>
            <person name="Jeudy S."/>
            <person name="Lartigue A."/>
            <person name="Alempic J.M."/>
            <person name="Beucher L."/>
            <person name="Philippe N."/>
            <person name="Bertaux L."/>
            <person name="Christo-Foroux E."/>
            <person name="Labadie K."/>
            <person name="Coute Y."/>
            <person name="Abergel C."/>
            <person name="Claverie J.M."/>
        </authorList>
    </citation>
    <scope>NUCLEOTIDE SEQUENCE [LARGE SCALE GENOMIC DNA]</scope>
    <source>
        <strain evidence="3">Neocaledonia</strain>
    </source>
</reference>
<dbReference type="RefSeq" id="YP_009481850.1">
    <property type="nucleotide sequence ID" value="NC_037666.1"/>
</dbReference>
<keyword evidence="2" id="KW-0472">Membrane</keyword>
<dbReference type="Proteomes" id="UP000249287">
    <property type="component" value="Segment"/>
</dbReference>
<evidence type="ECO:0000313" key="3">
    <source>
        <dbReference type="EMBL" id="AVK75847.1"/>
    </source>
</evidence>
<dbReference type="KEGG" id="vg:36842141"/>
<proteinExistence type="predicted"/>